<dbReference type="EMBL" id="BMOL01000007">
    <property type="protein sequence ID" value="GGL81070.1"/>
    <property type="molecule type" value="Genomic_DNA"/>
</dbReference>
<organism evidence="2 3">
    <name type="scientific">Deinococcus aerolatus</name>
    <dbReference type="NCBI Taxonomy" id="522487"/>
    <lineage>
        <taxon>Bacteria</taxon>
        <taxon>Thermotogati</taxon>
        <taxon>Deinococcota</taxon>
        <taxon>Deinococci</taxon>
        <taxon>Deinococcales</taxon>
        <taxon>Deinococcaceae</taxon>
        <taxon>Deinococcus</taxon>
    </lineage>
</organism>
<comment type="caution">
    <text evidence="2">The sequence shown here is derived from an EMBL/GenBank/DDBJ whole genome shotgun (WGS) entry which is preliminary data.</text>
</comment>
<reference evidence="3" key="1">
    <citation type="journal article" date="2019" name="Int. J. Syst. Evol. Microbiol.">
        <title>The Global Catalogue of Microorganisms (GCM) 10K type strain sequencing project: providing services to taxonomists for standard genome sequencing and annotation.</title>
        <authorList>
            <consortium name="The Broad Institute Genomics Platform"/>
            <consortium name="The Broad Institute Genome Sequencing Center for Infectious Disease"/>
            <person name="Wu L."/>
            <person name="Ma J."/>
        </authorList>
    </citation>
    <scope>NUCLEOTIDE SEQUENCE [LARGE SCALE GENOMIC DNA]</scope>
    <source>
        <strain evidence="3">JCM 15442</strain>
    </source>
</reference>
<sequence>MAASALEEVASCEGESSTGSGGKKESVIRRIISRRGRCKREPAVVAAQRAPPEQTGGDLIGAVPIVAGEFARHHNLFMRRGLGCPAKASLLPPTPAGRA</sequence>
<keyword evidence="3" id="KW-1185">Reference proteome</keyword>
<dbReference type="Proteomes" id="UP000639973">
    <property type="component" value="Unassembled WGS sequence"/>
</dbReference>
<evidence type="ECO:0000313" key="3">
    <source>
        <dbReference type="Proteomes" id="UP000639973"/>
    </source>
</evidence>
<evidence type="ECO:0000256" key="1">
    <source>
        <dbReference type="SAM" id="MobiDB-lite"/>
    </source>
</evidence>
<evidence type="ECO:0000313" key="2">
    <source>
        <dbReference type="EMBL" id="GGL81070.1"/>
    </source>
</evidence>
<proteinExistence type="predicted"/>
<accession>A0ABQ2G933</accession>
<gene>
    <name evidence="2" type="ORF">GCM10010840_18600</name>
</gene>
<name>A0ABQ2G933_9DEIO</name>
<protein>
    <submittedName>
        <fullName evidence="2">Uncharacterized protein</fullName>
    </submittedName>
</protein>
<feature type="region of interest" description="Disordered" evidence="1">
    <location>
        <begin position="1"/>
        <end position="27"/>
    </location>
</feature>